<dbReference type="Proteomes" id="UP001642260">
    <property type="component" value="Unassembled WGS sequence"/>
</dbReference>
<protein>
    <submittedName>
        <fullName evidence="1">Uncharacterized protein</fullName>
    </submittedName>
</protein>
<keyword evidence="2" id="KW-1185">Reference proteome</keyword>
<dbReference type="AlphaFoldDB" id="A0ABC8JH88"/>
<evidence type="ECO:0000313" key="2">
    <source>
        <dbReference type="Proteomes" id="UP001642260"/>
    </source>
</evidence>
<dbReference type="EMBL" id="CAKOAT010108487">
    <property type="protein sequence ID" value="CAH8327909.1"/>
    <property type="molecule type" value="Genomic_DNA"/>
</dbReference>
<gene>
    <name evidence="1" type="ORF">ERUC_LOCUS11198</name>
</gene>
<proteinExistence type="predicted"/>
<organism evidence="1 2">
    <name type="scientific">Eruca vesicaria subsp. sativa</name>
    <name type="common">Garden rocket</name>
    <name type="synonym">Eruca sativa</name>
    <dbReference type="NCBI Taxonomy" id="29727"/>
    <lineage>
        <taxon>Eukaryota</taxon>
        <taxon>Viridiplantae</taxon>
        <taxon>Streptophyta</taxon>
        <taxon>Embryophyta</taxon>
        <taxon>Tracheophyta</taxon>
        <taxon>Spermatophyta</taxon>
        <taxon>Magnoliopsida</taxon>
        <taxon>eudicotyledons</taxon>
        <taxon>Gunneridae</taxon>
        <taxon>Pentapetalae</taxon>
        <taxon>rosids</taxon>
        <taxon>malvids</taxon>
        <taxon>Brassicales</taxon>
        <taxon>Brassicaceae</taxon>
        <taxon>Brassiceae</taxon>
        <taxon>Eruca</taxon>
    </lineage>
</organism>
<sequence length="88" mass="9885">MWFPKEEIKVVKNMKMKFFFFYAIAAALLVVANFGMMHTRGQSVSCLNQLAPCLNYLNGTKEVPQDLEDLLTRTEAPPLATSFLSPIG</sequence>
<name>A0ABC8JH88_ERUVS</name>
<comment type="caution">
    <text evidence="1">The sequence shown here is derived from an EMBL/GenBank/DDBJ whole genome shotgun (WGS) entry which is preliminary data.</text>
</comment>
<reference evidence="1 2" key="1">
    <citation type="submission" date="2022-03" db="EMBL/GenBank/DDBJ databases">
        <authorList>
            <person name="Macdonald S."/>
            <person name="Ahmed S."/>
            <person name="Newling K."/>
        </authorList>
    </citation>
    <scope>NUCLEOTIDE SEQUENCE [LARGE SCALE GENOMIC DNA]</scope>
</reference>
<accession>A0ABC8JH88</accession>
<evidence type="ECO:0000313" key="1">
    <source>
        <dbReference type="EMBL" id="CAH8327909.1"/>
    </source>
</evidence>